<evidence type="ECO:0000313" key="2">
    <source>
        <dbReference type="EMBL" id="OIN59937.1"/>
    </source>
</evidence>
<sequence>MNQRLTDIEEALKQIDHTNFQFLCDEYLYCRYGKDFRQITRTGTQVARIQTVKGTPDTYIVLPTGKYVLIEYTKQEKGLLKKLQEDIDKCLDTNKTSLISTDIDRILLIHTGKLSIEKDKQLRSNCPVTLELIGIDMLALSIHNDFQQLARRYLRINFGSLQLQSPDEFISEQGRKQVDKINPLENPFRGREREVNDALNNLTNFDILVITGSQGLGKTRLALELINSFCEINDGYQPFCIANKYTSLIEDLNSLLLNNGKYVILIDDANRQTPILLETLGNLYARPKIKFKLILTVRDYAFDVVSKHLIEYRWCNIVLERFSNEQLVKLISQKPFNIKNDLLQNRIIDLANGNPRIAVMAALVALKENNIFALNDATSLYNSYYKEKTDTGGEALFENENRTRVLGILSVFRQLDLLYKPLIDKISSVFNVSFNDLTSELNYLQYNEFADMYAEDDSLFRIPDQNLATYAIFYTFIDKKLLSLKSLIDNFFEEYPNKIKDAIYDVLNAFNQKNITDSIKPDLRGYLSSIHNNDNKIFRFIDVFFVVIPLETIQYLIDFNNNLKIIRNEWNTSRKYNFGDFDRDILTPRLNVLFHFFASLNDYFELALELLVEIIKINPDTKAMVISLIEGRLAFRPEDQYYTKLRQTLFFEHIIAEVDNNNESSRKLLYEIIPFFLKSEFRTTTTKGKTLNITTLQFPVRKPFTSFRMLVWDYLYNQFDNYPQDCRAALFSYRLYISKKGDKSLLKFDRRFIIKIIKDKLLKDNFEDCYFVHNYIHSLVVSGSKIGDLEQTNLSFSCSLFSLYKIFNWKLLYGKEIGISRLRYSDEFNSEKRLEILEKIKIVNSDNILALANDIRSLLLTKKCQLYDIERSLGIILKSLHDRDKELFKIGLTVFLTLEEFPLSIHNMICTGFGNVIERPYEWINFFYIDLQQRTDLLLTFFSLISAESIDPVLTGRVLDCFKNQNYDQFYFNYHWWEKYNKKYPHFYANILYTLTNRYEKEGIRYFLREDFIESRIDINAFPDTRIIEKLYLQSLEQFYSKYPEHYDSDGSTLKLLLVQRPDFIFDLINFYYDVLEKDDIGHPDINNLHIIWHLAESHKIIMQVIDLLISKKKLEFAKTKYDTLFKYNGTDFDIEVNLLFKAFVLKYFNNTSEISNIIQALSECKKLREWHYFIYEYVSQKPDINEFECVSWTPTVMSGSNDYSINQGYVDIYTKILNIVLEMPKRLFYVNHIKYLEEKISYYKDQIKKDRRNRFAGDDI</sequence>
<name>A0A1S2VMD6_9BACT</name>
<dbReference type="AlphaFoldDB" id="A0A1S2VMD6"/>
<organism evidence="2 3">
    <name type="scientific">Arsenicibacter rosenii</name>
    <dbReference type="NCBI Taxonomy" id="1750698"/>
    <lineage>
        <taxon>Bacteria</taxon>
        <taxon>Pseudomonadati</taxon>
        <taxon>Bacteroidota</taxon>
        <taxon>Cytophagia</taxon>
        <taxon>Cytophagales</taxon>
        <taxon>Spirosomataceae</taxon>
        <taxon>Arsenicibacter</taxon>
    </lineage>
</organism>
<dbReference type="Proteomes" id="UP000181790">
    <property type="component" value="Unassembled WGS sequence"/>
</dbReference>
<dbReference type="InterPro" id="IPR049050">
    <property type="entry name" value="nSTAND3"/>
</dbReference>
<evidence type="ECO:0000259" key="1">
    <source>
        <dbReference type="Pfam" id="PF20720"/>
    </source>
</evidence>
<dbReference type="RefSeq" id="WP_071502736.1">
    <property type="nucleotide sequence ID" value="NZ_MORL01000003.1"/>
</dbReference>
<proteinExistence type="predicted"/>
<keyword evidence="3" id="KW-1185">Reference proteome</keyword>
<accession>A0A1S2VMD6</accession>
<dbReference type="InterPro" id="IPR027417">
    <property type="entry name" value="P-loop_NTPase"/>
</dbReference>
<evidence type="ECO:0000313" key="3">
    <source>
        <dbReference type="Proteomes" id="UP000181790"/>
    </source>
</evidence>
<reference evidence="2 3" key="1">
    <citation type="submission" date="2016-10" db="EMBL/GenBank/DDBJ databases">
        <title>Arsenicibacter rosenii gen. nov., sp. nov., an efficient arsenic-methylating bacterium isolated from an arsenic-contaminated paddy soil.</title>
        <authorList>
            <person name="Huang K."/>
        </authorList>
    </citation>
    <scope>NUCLEOTIDE SEQUENCE [LARGE SCALE GENOMIC DNA]</scope>
    <source>
        <strain evidence="2 3">SM-1</strain>
    </source>
</reference>
<comment type="caution">
    <text evidence="2">The sequence shown here is derived from an EMBL/GenBank/DDBJ whole genome shotgun (WGS) entry which is preliminary data.</text>
</comment>
<gene>
    <name evidence="2" type="ORF">BLX24_08840</name>
</gene>
<dbReference type="Pfam" id="PF20720">
    <property type="entry name" value="nSTAND3"/>
    <property type="match status" value="1"/>
</dbReference>
<feature type="domain" description="Novel STAND NTPase 3" evidence="1">
    <location>
        <begin position="193"/>
        <end position="272"/>
    </location>
</feature>
<dbReference type="SUPFAM" id="SSF52540">
    <property type="entry name" value="P-loop containing nucleoside triphosphate hydrolases"/>
    <property type="match status" value="1"/>
</dbReference>
<dbReference type="OrthoDB" id="9816071at2"/>
<dbReference type="EMBL" id="MORL01000003">
    <property type="protein sequence ID" value="OIN59937.1"/>
    <property type="molecule type" value="Genomic_DNA"/>
</dbReference>
<protein>
    <recommendedName>
        <fullName evidence="1">Novel STAND NTPase 3 domain-containing protein</fullName>
    </recommendedName>
</protein>